<keyword evidence="9" id="KW-1185">Reference proteome</keyword>
<dbReference type="InterPro" id="IPR002401">
    <property type="entry name" value="Cyt_P450_E_grp-I"/>
</dbReference>
<keyword evidence="2 5" id="KW-0479">Metal-binding</keyword>
<dbReference type="OrthoDB" id="1470350at2759"/>
<dbReference type="PROSITE" id="PS00086">
    <property type="entry name" value="CYTOCHROME_P450"/>
    <property type="match status" value="1"/>
</dbReference>
<keyword evidence="7" id="KW-0472">Membrane</keyword>
<proteinExistence type="inferred from homology"/>
<dbReference type="SUPFAM" id="SSF48264">
    <property type="entry name" value="Cytochrome P450"/>
    <property type="match status" value="1"/>
</dbReference>
<keyword evidence="4 5" id="KW-0408">Iron</keyword>
<dbReference type="GO" id="GO:0004497">
    <property type="term" value="F:monooxygenase activity"/>
    <property type="evidence" value="ECO:0007669"/>
    <property type="project" value="UniProtKB-KW"/>
</dbReference>
<dbReference type="InterPro" id="IPR001128">
    <property type="entry name" value="Cyt_P450"/>
</dbReference>
<dbReference type="GO" id="GO:0005506">
    <property type="term" value="F:iron ion binding"/>
    <property type="evidence" value="ECO:0007669"/>
    <property type="project" value="InterPro"/>
</dbReference>
<evidence type="ECO:0000256" key="7">
    <source>
        <dbReference type="SAM" id="Phobius"/>
    </source>
</evidence>
<dbReference type="Gene3D" id="1.10.630.10">
    <property type="entry name" value="Cytochrome P450"/>
    <property type="match status" value="1"/>
</dbReference>
<keyword evidence="7" id="KW-1133">Transmembrane helix</keyword>
<dbReference type="PANTHER" id="PTHR24296">
    <property type="entry name" value="CYTOCHROME P450"/>
    <property type="match status" value="1"/>
</dbReference>
<evidence type="ECO:0000256" key="4">
    <source>
        <dbReference type="ARBA" id="ARBA00023004"/>
    </source>
</evidence>
<dbReference type="InterPro" id="IPR036396">
    <property type="entry name" value="Cyt_P450_sf"/>
</dbReference>
<dbReference type="AlphaFoldDB" id="A0A370TZ20"/>
<comment type="caution">
    <text evidence="8">The sequence shown here is derived from an EMBL/GenBank/DDBJ whole genome shotgun (WGS) entry which is preliminary data.</text>
</comment>
<dbReference type="Pfam" id="PF00067">
    <property type="entry name" value="p450"/>
    <property type="match status" value="1"/>
</dbReference>
<sequence length="533" mass="60680">MNALHQHVQQLSILALFEIVALLILSAVTGICWTYRNRGFWSSSSANSQFIPGPEGKLFKGSSGELQTNGAASCKAWYSLYKRYGPAYEMTIPFFRLHIINHPTYLEHIQKHNSKNYIRGKFIRNVFGPLHRSGIFIVDGKEWQFQRKAATRAFSKRNFETHITKSLHHWLDILIGLLSNLAKEQKEFDFQELMGRLMFCLFLQIAFHEDKLGRDILSKDPDCLKSTPDYIQAFDQAALCFDRRRRDPLWRISEKLSGEDKITKRAADLFYAKIDGLIKKRLDAMKNGYTPDPDAGVDLLDLFAQSTTDPYKLGGMAFSFLSAGRDTTAFSLSWLMKEIHHSENQHLDAANKIRAEAGELGLTHEYLRYGDAPKLRFSNAMWDETARLDTVSPAGQMEAAQDDILPAVPELNMPPRYIKKGDIVSYQNYVLSRMPQVWGDDAAVFDPYRWINENGDAVSYSPFKYHSWNAGPRSCLGRALATYEGIAISTAILDHFDVLLTDNHKKYEPLAALNMGIKGGLRMRVKERASRIC</sequence>
<evidence type="ECO:0000256" key="6">
    <source>
        <dbReference type="RuleBase" id="RU000461"/>
    </source>
</evidence>
<evidence type="ECO:0000256" key="5">
    <source>
        <dbReference type="PIRSR" id="PIRSR602401-1"/>
    </source>
</evidence>
<protein>
    <recommendedName>
        <fullName evidence="10">Cytochrome P450</fullName>
    </recommendedName>
</protein>
<evidence type="ECO:0000313" key="9">
    <source>
        <dbReference type="Proteomes" id="UP000254866"/>
    </source>
</evidence>
<accession>A0A370TZ20</accession>
<keyword evidence="7" id="KW-0812">Transmembrane</keyword>
<comment type="cofactor">
    <cofactor evidence="5">
        <name>heme</name>
        <dbReference type="ChEBI" id="CHEBI:30413"/>
    </cofactor>
</comment>
<dbReference type="PRINTS" id="PR00463">
    <property type="entry name" value="EP450I"/>
</dbReference>
<keyword evidence="5 6" id="KW-0349">Heme</keyword>
<dbReference type="GeneID" id="43593593"/>
<keyword evidence="6" id="KW-0503">Monooxygenase</keyword>
<evidence type="ECO:0008006" key="10">
    <source>
        <dbReference type="Google" id="ProtNLM"/>
    </source>
</evidence>
<dbReference type="Proteomes" id="UP000254866">
    <property type="component" value="Unassembled WGS sequence"/>
</dbReference>
<dbReference type="InterPro" id="IPR017972">
    <property type="entry name" value="Cyt_P450_CS"/>
</dbReference>
<reference evidence="8 9" key="1">
    <citation type="journal article" date="2018" name="IMA Fungus">
        <title>IMA Genome-F 9: Draft genome sequence of Annulohypoxylon stygium, Aspergillus mulundensis, Berkeleyomyces basicola (syn. Thielaviopsis basicola), Ceratocystis smalleyi, two Cercospora beticola strains, Coleophoma cylindrospora, Fusarium fracticaudum, Phialophora cf. hyalina, and Morchella septimelata.</title>
        <authorList>
            <person name="Wingfield B.D."/>
            <person name="Bills G.F."/>
            <person name="Dong Y."/>
            <person name="Huang W."/>
            <person name="Nel W.J."/>
            <person name="Swalarsk-Parry B.S."/>
            <person name="Vaghefi N."/>
            <person name="Wilken P.M."/>
            <person name="An Z."/>
            <person name="de Beer Z.W."/>
            <person name="De Vos L."/>
            <person name="Chen L."/>
            <person name="Duong T.A."/>
            <person name="Gao Y."/>
            <person name="Hammerbacher A."/>
            <person name="Kikkert J.R."/>
            <person name="Li Y."/>
            <person name="Li H."/>
            <person name="Li K."/>
            <person name="Li Q."/>
            <person name="Liu X."/>
            <person name="Ma X."/>
            <person name="Naidoo K."/>
            <person name="Pethybridge S.J."/>
            <person name="Sun J."/>
            <person name="Steenkamp E.T."/>
            <person name="van der Nest M.A."/>
            <person name="van Wyk S."/>
            <person name="Wingfield M.J."/>
            <person name="Xiong C."/>
            <person name="Yue Q."/>
            <person name="Zhang X."/>
        </authorList>
    </citation>
    <scope>NUCLEOTIDE SEQUENCE [LARGE SCALE GENOMIC DNA]</scope>
    <source>
        <strain evidence="8 9">BP 5553</strain>
    </source>
</reference>
<evidence type="ECO:0000256" key="1">
    <source>
        <dbReference type="ARBA" id="ARBA00010617"/>
    </source>
</evidence>
<gene>
    <name evidence="8" type="ORF">BP5553_00744</name>
</gene>
<name>A0A370TZ20_9HELO</name>
<dbReference type="GO" id="GO:0006629">
    <property type="term" value="P:lipid metabolic process"/>
    <property type="evidence" value="ECO:0007669"/>
    <property type="project" value="UniProtKB-ARBA"/>
</dbReference>
<dbReference type="EMBL" id="NPIC01000001">
    <property type="protein sequence ID" value="RDL40765.1"/>
    <property type="molecule type" value="Genomic_DNA"/>
</dbReference>
<dbReference type="GO" id="GO:0020037">
    <property type="term" value="F:heme binding"/>
    <property type="evidence" value="ECO:0007669"/>
    <property type="project" value="InterPro"/>
</dbReference>
<dbReference type="RefSeq" id="XP_031873421.1">
    <property type="nucleotide sequence ID" value="XM_032009367.1"/>
</dbReference>
<feature type="binding site" description="axial binding residue" evidence="5">
    <location>
        <position position="475"/>
    </location>
    <ligand>
        <name>heme</name>
        <dbReference type="ChEBI" id="CHEBI:30413"/>
    </ligand>
    <ligandPart>
        <name>Fe</name>
        <dbReference type="ChEBI" id="CHEBI:18248"/>
    </ligandPart>
</feature>
<organism evidence="8 9">
    <name type="scientific">Venustampulla echinocandica</name>
    <dbReference type="NCBI Taxonomy" id="2656787"/>
    <lineage>
        <taxon>Eukaryota</taxon>
        <taxon>Fungi</taxon>
        <taxon>Dikarya</taxon>
        <taxon>Ascomycota</taxon>
        <taxon>Pezizomycotina</taxon>
        <taxon>Leotiomycetes</taxon>
        <taxon>Helotiales</taxon>
        <taxon>Pleuroascaceae</taxon>
        <taxon>Venustampulla</taxon>
    </lineage>
</organism>
<keyword evidence="3 6" id="KW-0560">Oxidoreductase</keyword>
<evidence type="ECO:0000313" key="8">
    <source>
        <dbReference type="EMBL" id="RDL40765.1"/>
    </source>
</evidence>
<comment type="similarity">
    <text evidence="1 6">Belongs to the cytochrome P450 family.</text>
</comment>
<dbReference type="GO" id="GO:0016705">
    <property type="term" value="F:oxidoreductase activity, acting on paired donors, with incorporation or reduction of molecular oxygen"/>
    <property type="evidence" value="ECO:0007669"/>
    <property type="project" value="InterPro"/>
</dbReference>
<dbReference type="STRING" id="2656787.A0A370TZ20"/>
<evidence type="ECO:0000256" key="3">
    <source>
        <dbReference type="ARBA" id="ARBA00023002"/>
    </source>
</evidence>
<feature type="transmembrane region" description="Helical" evidence="7">
    <location>
        <begin position="12"/>
        <end position="35"/>
    </location>
</feature>
<evidence type="ECO:0000256" key="2">
    <source>
        <dbReference type="ARBA" id="ARBA00022723"/>
    </source>
</evidence>